<dbReference type="PANTHER" id="PTHR12792">
    <property type="entry name" value="EXTRA SPINDLE POLES 1-RELATED"/>
    <property type="match status" value="1"/>
</dbReference>
<accession>A0A168GES2</accession>
<dbReference type="GO" id="GO:0051307">
    <property type="term" value="P:meiotic chromosome separation"/>
    <property type="evidence" value="ECO:0007669"/>
    <property type="project" value="TreeGrafter"/>
</dbReference>
<evidence type="ECO:0000256" key="2">
    <source>
        <dbReference type="ARBA" id="ARBA00012489"/>
    </source>
</evidence>
<keyword evidence="4" id="KW-0159">Chromosome partition</keyword>
<dbReference type="STRING" id="1081108.A0A168GES2"/>
<dbReference type="PROSITE" id="PS51700">
    <property type="entry name" value="SEPARIN"/>
    <property type="match status" value="1"/>
</dbReference>
<evidence type="ECO:0000256" key="1">
    <source>
        <dbReference type="ARBA" id="ARBA00000451"/>
    </source>
</evidence>
<feature type="compositionally biased region" description="Polar residues" evidence="6">
    <location>
        <begin position="38"/>
        <end position="57"/>
    </location>
</feature>
<dbReference type="SUPFAM" id="SSF48452">
    <property type="entry name" value="TPR-like"/>
    <property type="match status" value="1"/>
</dbReference>
<dbReference type="GO" id="GO:0072686">
    <property type="term" value="C:mitotic spindle"/>
    <property type="evidence" value="ECO:0007669"/>
    <property type="project" value="TreeGrafter"/>
</dbReference>
<dbReference type="InterPro" id="IPR011990">
    <property type="entry name" value="TPR-like_helical_dom_sf"/>
</dbReference>
<gene>
    <name evidence="8" type="ORF">LEL_06083</name>
</gene>
<keyword evidence="3" id="KW-0378">Hydrolase</keyword>
<dbReference type="GO" id="GO:0006508">
    <property type="term" value="P:proteolysis"/>
    <property type="evidence" value="ECO:0007669"/>
    <property type="project" value="InterPro"/>
</dbReference>
<feature type="repeat" description="TPR" evidence="5">
    <location>
        <begin position="1195"/>
        <end position="1228"/>
    </location>
</feature>
<dbReference type="PROSITE" id="PS50005">
    <property type="entry name" value="TPR"/>
    <property type="match status" value="1"/>
</dbReference>
<evidence type="ECO:0000256" key="3">
    <source>
        <dbReference type="ARBA" id="ARBA00022801"/>
    </source>
</evidence>
<dbReference type="EC" id="3.4.22.49" evidence="2"/>
<evidence type="ECO:0000256" key="5">
    <source>
        <dbReference type="PROSITE-ProRule" id="PRU00339"/>
    </source>
</evidence>
<evidence type="ECO:0000259" key="7">
    <source>
        <dbReference type="PROSITE" id="PS51700"/>
    </source>
</evidence>
<dbReference type="OrthoDB" id="10255632at2759"/>
<feature type="region of interest" description="Disordered" evidence="6">
    <location>
        <begin position="37"/>
        <end position="75"/>
    </location>
</feature>
<evidence type="ECO:0000313" key="9">
    <source>
        <dbReference type="Proteomes" id="UP000076881"/>
    </source>
</evidence>
<dbReference type="Gene3D" id="1.25.40.10">
    <property type="entry name" value="Tetratricopeptide repeat domain"/>
    <property type="match status" value="1"/>
</dbReference>
<protein>
    <recommendedName>
        <fullName evidence="2">separase</fullName>
        <ecNumber evidence="2">3.4.22.49</ecNumber>
    </recommendedName>
</protein>
<dbReference type="GO" id="GO:0005634">
    <property type="term" value="C:nucleus"/>
    <property type="evidence" value="ECO:0007669"/>
    <property type="project" value="InterPro"/>
</dbReference>
<feature type="region of interest" description="Disordered" evidence="6">
    <location>
        <begin position="98"/>
        <end position="118"/>
    </location>
</feature>
<reference evidence="8 9" key="1">
    <citation type="journal article" date="2016" name="Genome Biol. Evol.">
        <title>Divergent and convergent evolution of fungal pathogenicity.</title>
        <authorList>
            <person name="Shang Y."/>
            <person name="Xiao G."/>
            <person name="Zheng P."/>
            <person name="Cen K."/>
            <person name="Zhan S."/>
            <person name="Wang C."/>
        </authorList>
    </citation>
    <scope>NUCLEOTIDE SEQUENCE [LARGE SCALE GENOMIC DNA]</scope>
    <source>
        <strain evidence="8 9">RCEF 1005</strain>
    </source>
</reference>
<dbReference type="Pfam" id="PF03568">
    <property type="entry name" value="Separin_C"/>
    <property type="match status" value="1"/>
</dbReference>
<dbReference type="Proteomes" id="UP000076881">
    <property type="component" value="Unassembled WGS sequence"/>
</dbReference>
<feature type="region of interest" description="Disordered" evidence="6">
    <location>
        <begin position="1293"/>
        <end position="1326"/>
    </location>
</feature>
<feature type="compositionally biased region" description="Basic residues" evidence="6">
    <location>
        <begin position="1293"/>
        <end position="1309"/>
    </location>
</feature>
<dbReference type="GO" id="GO:0005737">
    <property type="term" value="C:cytoplasm"/>
    <property type="evidence" value="ECO:0007669"/>
    <property type="project" value="TreeGrafter"/>
</dbReference>
<dbReference type="InterPro" id="IPR005314">
    <property type="entry name" value="Peptidase_C50"/>
</dbReference>
<dbReference type="InterPro" id="IPR019734">
    <property type="entry name" value="TPR_rpt"/>
</dbReference>
<evidence type="ECO:0000256" key="4">
    <source>
        <dbReference type="ARBA" id="ARBA00022829"/>
    </source>
</evidence>
<feature type="domain" description="Peptidase C50" evidence="7">
    <location>
        <begin position="1869"/>
        <end position="1966"/>
    </location>
</feature>
<organism evidence="8 9">
    <name type="scientific">Akanthomyces lecanii RCEF 1005</name>
    <dbReference type="NCBI Taxonomy" id="1081108"/>
    <lineage>
        <taxon>Eukaryota</taxon>
        <taxon>Fungi</taxon>
        <taxon>Dikarya</taxon>
        <taxon>Ascomycota</taxon>
        <taxon>Pezizomycotina</taxon>
        <taxon>Sordariomycetes</taxon>
        <taxon>Hypocreomycetidae</taxon>
        <taxon>Hypocreales</taxon>
        <taxon>Cordycipitaceae</taxon>
        <taxon>Akanthomyces</taxon>
        <taxon>Cordyceps confragosa</taxon>
    </lineage>
</organism>
<evidence type="ECO:0000256" key="6">
    <source>
        <dbReference type="SAM" id="MobiDB-lite"/>
    </source>
</evidence>
<dbReference type="GO" id="GO:0004197">
    <property type="term" value="F:cysteine-type endopeptidase activity"/>
    <property type="evidence" value="ECO:0007669"/>
    <property type="project" value="InterPro"/>
</dbReference>
<dbReference type="InterPro" id="IPR030397">
    <property type="entry name" value="SEPARIN_core_dom"/>
</dbReference>
<keyword evidence="5" id="KW-0802">TPR repeat</keyword>
<evidence type="ECO:0000313" key="8">
    <source>
        <dbReference type="EMBL" id="OAA76399.1"/>
    </source>
</evidence>
<proteinExistence type="predicted"/>
<name>A0A168GES2_CORDF</name>
<sequence length="2070" mass="226107">MTSLQEKADAVRIAVSSTATCTPATVVTIKELLLPDADSSSTVASKTRTISRQTTKTAGRAKASATTPTEQLSAKEKTALATHVINATIKSLTDAAKPQTLATPAKPATESDLRPATGKRTLRRSLSAPLSPIQPRSLNRVATSPNIAAKASRQPLGPSTGCLATAECARVAFACLRNLKGPLAHDQTDLQIENGMSALVGKLIGLGMNEQALKELRVLHRRLDVAAKPAASTAKTAKTAAVESPTTVSDLLSFHMPVPSQFLVAVTTCQTQVLKLIASSKKPEHIEAVLPHLRDIQVASPVKLLSALTKIGSKEASKAARQLASLSQLVLSLAPSVSSQEDAVAMEPRLSPSPLAAFELQTLAFACQLRWWRIGGHSGKLDEELLSPLSRCLRAFARRFTSNDALLYKTMAASVEGLLQLAKAGGYAPTESTATPIATIYQILGTSAYTAKKYDEAAQWFQNLQSTIESPEDAMVRYASICAWLLAAVLKRAKAVEDTEQLAQSVLDSLDGSLSGTASELNELLDSLSLARRSAVGRLMESMDSSQPATRAPDAIDSILKAFVLRYPRFIRRWLGNSPNKDAPPKHILQFDQRRQIVMKTISQTLDGTLMVIKCEIQNTPANWQQLDEVLQHCSALLETLSDPSQSHAKTEQLNNYLVKISSLYFAKFSQLRKHSQRKREENKQILQTLSRSIDTVKDLSAAERERAQLSTKLELFADMCKGSGRTDDAVQTLRSICTSMAEDGILRDVSAALATQAPTIAWNMNGKSSMLSRTLRSVAKLDKSWTDWTIFLPETERAAVLEHLMHLTTSSRSALQFHDPNLTALLRIYTPEKYPIRRLRVLLHVMYQNLGNEDEVAAVHPHLQVSLRQAQAQDKAEDDGLAGFMPHLLNWHHSVQAVLDADELSKSTVPQAIDTWTNMVGSCQTESSIYKVVDDPEALQDYLQSLGHLAGLRGENILQLKISQLLVSLSKLFAGHGQTTNSALIVRQSQLASQYISTGLYTKALDALDEAKGLLQQQDEVAPSVSVAYNMAQAEYFAGIGNMDDANISISELNSVCRRSQSSWATNKAQATTTVCLVSLLQSSLSLQSGNVEEALNHIKQSVRMLSHDWTKLESAVAGNDSTLSDTSMDSVSVKDARTRLIGPRVWTLASPLIRSLLHISSVYAHIGMFQETIYYADTASKIAANSQSTLYNAEVAAWTGSIYLRAGDQEKAASRFSALADMMPEDMSASKIRFAQMLGEYYSHIGDNEKAVEYLQTAEVGTRGLNDNTSHQEEEPSVAGVAVSIPLRTKSTRATKTKTPAKPRATKRTATTSRAVTPVPKPSQQPTDVFQASLLASVLLSRATSLIRQQDWTAALTLLKQAKELPKQDITAYREQVATATSLIGHSMEQIISDPVFSVIQDSTISFPSIAGLVEKVIADGCSPFKSPAKRGRPVAAGRGKAIKDEDAPAFAEALKDAQELLAEAHSSAMTKSDSSMVRRISAMLQNTIILLSATSGAKHRSIAHSGLATVAVDLAHNVTWRREQKTLAASTAVAEDVESRKTASLRRASLAPTSDMANFQKSYIEMVPKNWSVISVSLSDNHHDLCLTKFQAGHSPFILRLPLERANSRDADSEVYNFAHGKDELLDIIRLTNETSHSARNFTLKGERNAWWAEREALDTRLKECLMQIETTWLGGFKGIFSQHRRRSDLLARFQKNVQKMLDTHLPSRNQRRGKKTAKTGVTLDPRILDLFIGLGDPTDDPDCDFDEALNDLLYFIVDILQFHGERNAYDEIDFDAMVVEMYDALKGYYSALEGAGAREDGAHTILVLDKALHAFPWESLPCMEGLAVSRVPSLACLRQLITESNMPPKENTASPDSLPGHYVSSGAGTYMLNPSSDLTNTQTFFQKPFTTGLDGWTSIVNRAPHEDEFEAALSKSDVFLYFGHGSGAQYIRGKTIRKLDKCKPASFLMGCSSAALTEAGEFECYGPVWNYMMAGCPAVVGTLWDVTDRDIDRFAGRTFEEWGLFDKGTFEDKKSQAADEGYESAAAGSGGKQSLVEAVAQARDACRFRYLNAAAVVVYGIPVYVR</sequence>
<dbReference type="EMBL" id="AZHF01000004">
    <property type="protein sequence ID" value="OAA76399.1"/>
    <property type="molecule type" value="Genomic_DNA"/>
</dbReference>
<keyword evidence="9" id="KW-1185">Reference proteome</keyword>
<comment type="catalytic activity">
    <reaction evidence="1">
        <text>All bonds known to be hydrolyzed by this endopeptidase have arginine in P1 and an acidic residue in P4. P6 is often occupied by an acidic residue or by a hydroxy-amino-acid residue, the phosphorylation of which enhances cleavage.</text>
        <dbReference type="EC" id="3.4.22.49"/>
    </reaction>
</comment>
<dbReference type="GO" id="GO:0044732">
    <property type="term" value="C:mitotic spindle pole body"/>
    <property type="evidence" value="ECO:0007669"/>
    <property type="project" value="TreeGrafter"/>
</dbReference>
<dbReference type="PANTHER" id="PTHR12792:SF0">
    <property type="entry name" value="SEPARIN"/>
    <property type="match status" value="1"/>
</dbReference>
<dbReference type="SMART" id="SM00028">
    <property type="entry name" value="TPR"/>
    <property type="match status" value="4"/>
</dbReference>
<comment type="caution">
    <text evidence="8">The sequence shown here is derived from an EMBL/GenBank/DDBJ whole genome shotgun (WGS) entry which is preliminary data.</text>
</comment>